<dbReference type="EMBL" id="LT840184">
    <property type="protein sequence ID" value="SMF79701.1"/>
    <property type="molecule type" value="Genomic_DNA"/>
</dbReference>
<organism evidence="1 2">
    <name type="scientific">Paenibacillus uliginis N3/975</name>
    <dbReference type="NCBI Taxonomy" id="1313296"/>
    <lineage>
        <taxon>Bacteria</taxon>
        <taxon>Bacillati</taxon>
        <taxon>Bacillota</taxon>
        <taxon>Bacilli</taxon>
        <taxon>Bacillales</taxon>
        <taxon>Paenibacillaceae</taxon>
        <taxon>Paenibacillus</taxon>
    </lineage>
</organism>
<protein>
    <submittedName>
        <fullName evidence="1">Uncharacterized protein</fullName>
    </submittedName>
</protein>
<name>A0A1X7H4M1_9BACL</name>
<reference evidence="1 2" key="1">
    <citation type="submission" date="2017-04" db="EMBL/GenBank/DDBJ databases">
        <authorList>
            <person name="Afonso C.L."/>
            <person name="Miller P.J."/>
            <person name="Scott M.A."/>
            <person name="Spackman E."/>
            <person name="Goraichik I."/>
            <person name="Dimitrov K.M."/>
            <person name="Suarez D.L."/>
            <person name="Swayne D.E."/>
        </authorList>
    </citation>
    <scope>NUCLEOTIDE SEQUENCE [LARGE SCALE GENOMIC DNA]</scope>
    <source>
        <strain evidence="1 2">N3/975</strain>
    </source>
</reference>
<evidence type="ECO:0000313" key="2">
    <source>
        <dbReference type="Proteomes" id="UP000192940"/>
    </source>
</evidence>
<evidence type="ECO:0000313" key="1">
    <source>
        <dbReference type="EMBL" id="SMF79701.1"/>
    </source>
</evidence>
<proteinExistence type="predicted"/>
<sequence>MKYSDTAGSCQGCAISSIGTYFPDRAEWANKQGFTVFEPLSFTEWNQPGTAGQDVKTATLTTVTKKGYNNKGVIYYHEDTEGHLFRKYVSHRSPLL</sequence>
<gene>
    <name evidence="1" type="ORF">SAMN05661091_1759</name>
</gene>
<dbReference type="Pfam" id="PF16142">
    <property type="entry name" value="DUF4850"/>
    <property type="match status" value="1"/>
</dbReference>
<dbReference type="RefSeq" id="WP_208918639.1">
    <property type="nucleotide sequence ID" value="NZ_LT840184.1"/>
</dbReference>
<keyword evidence="2" id="KW-1185">Reference proteome</keyword>
<dbReference type="Proteomes" id="UP000192940">
    <property type="component" value="Chromosome I"/>
</dbReference>
<dbReference type="InterPro" id="IPR032322">
    <property type="entry name" value="DUF4850"/>
</dbReference>
<dbReference type="AlphaFoldDB" id="A0A1X7H4M1"/>
<accession>A0A1X7H4M1</accession>